<name>A0ACB8TDR9_9AGAM</name>
<evidence type="ECO:0000313" key="1">
    <source>
        <dbReference type="EMBL" id="KAI0066546.1"/>
    </source>
</evidence>
<comment type="caution">
    <text evidence="1">The sequence shown here is derived from an EMBL/GenBank/DDBJ whole genome shotgun (WGS) entry which is preliminary data.</text>
</comment>
<dbReference type="Proteomes" id="UP000814140">
    <property type="component" value="Unassembled WGS sequence"/>
</dbReference>
<organism evidence="1 2">
    <name type="scientific">Artomyces pyxidatus</name>
    <dbReference type="NCBI Taxonomy" id="48021"/>
    <lineage>
        <taxon>Eukaryota</taxon>
        <taxon>Fungi</taxon>
        <taxon>Dikarya</taxon>
        <taxon>Basidiomycota</taxon>
        <taxon>Agaricomycotina</taxon>
        <taxon>Agaricomycetes</taxon>
        <taxon>Russulales</taxon>
        <taxon>Auriscalpiaceae</taxon>
        <taxon>Artomyces</taxon>
    </lineage>
</organism>
<gene>
    <name evidence="1" type="ORF">BV25DRAFT_1820536</name>
</gene>
<proteinExistence type="predicted"/>
<keyword evidence="2" id="KW-1185">Reference proteome</keyword>
<accession>A0ACB8TDR9</accession>
<protein>
    <submittedName>
        <fullName evidence="1">Uroporphyrin-III C-methyltransferase</fullName>
    </submittedName>
</protein>
<dbReference type="EMBL" id="MU277192">
    <property type="protein sequence ID" value="KAI0066546.1"/>
    <property type="molecule type" value="Genomic_DNA"/>
</dbReference>
<reference evidence="1" key="1">
    <citation type="submission" date="2021-03" db="EMBL/GenBank/DDBJ databases">
        <authorList>
            <consortium name="DOE Joint Genome Institute"/>
            <person name="Ahrendt S."/>
            <person name="Looney B.P."/>
            <person name="Miyauchi S."/>
            <person name="Morin E."/>
            <person name="Drula E."/>
            <person name="Courty P.E."/>
            <person name="Chicoki N."/>
            <person name="Fauchery L."/>
            <person name="Kohler A."/>
            <person name="Kuo A."/>
            <person name="Labutti K."/>
            <person name="Pangilinan J."/>
            <person name="Lipzen A."/>
            <person name="Riley R."/>
            <person name="Andreopoulos W."/>
            <person name="He G."/>
            <person name="Johnson J."/>
            <person name="Barry K.W."/>
            <person name="Grigoriev I.V."/>
            <person name="Nagy L."/>
            <person name="Hibbett D."/>
            <person name="Henrissat B."/>
            <person name="Matheny P.B."/>
            <person name="Labbe J."/>
            <person name="Martin F."/>
        </authorList>
    </citation>
    <scope>NUCLEOTIDE SEQUENCE</scope>
    <source>
        <strain evidence="1">HHB10654</strain>
    </source>
</reference>
<sequence>MQTAALGFPKPQGGASLLLAFRAQRAVIIVGSNQLAASRAFSALEADYSVTIVASGGLDSACEEIAWRVYHGQLNFVDLHTSPSRSTSADHETQSLAGCLDTLSDVSLLFVTDTALGENRRSRASAEQIHRLCRERRIPVNVTDMPELCDFTFASTHRFLDPNTHDKTPLQIAVVTNGQGCRLSGRLRRDIVAKLPREVGVAVAKVGHLRRLAKTELQDVSAADSFYHEEDRAPTPNRPVPQRGDFETEAERTRRRMKWIAQISEYWPYSRLAATTDRDMMDLLGEHGPQSHTDWRPGELTDHADDSAVQSLHALGVPSISPSLTGRIFLVGSGPGHPDLLTVATRDVLTKHADLILSDKLVPQGVLDLIPSGVEVRIARKFPGNSEGAQQELMEAAVEAASRGLTVVRLKQGDPTVYARAGEEVLYFRSHGYESIIIPGVSSALAGPVLAGIPVTQRGAAVSFTVCTGVGRQGKEVKLPGYDRGRTLIILMGVARLEQVVETLVGAVDKAKRDGPAYPSHTPIAIIERASMPDQRVITSTLTHIVAALESGGAQRPPGMMVVGWAVLSLWGGGDVSVLDDYAEGKDLVRVEKWLAGESWRVADGFDFGLDGL</sequence>
<reference evidence="1" key="2">
    <citation type="journal article" date="2022" name="New Phytol.">
        <title>Evolutionary transition to the ectomycorrhizal habit in the genomes of a hyperdiverse lineage of mushroom-forming fungi.</title>
        <authorList>
            <person name="Looney B."/>
            <person name="Miyauchi S."/>
            <person name="Morin E."/>
            <person name="Drula E."/>
            <person name="Courty P.E."/>
            <person name="Kohler A."/>
            <person name="Kuo A."/>
            <person name="LaButti K."/>
            <person name="Pangilinan J."/>
            <person name="Lipzen A."/>
            <person name="Riley R."/>
            <person name="Andreopoulos W."/>
            <person name="He G."/>
            <person name="Johnson J."/>
            <person name="Nolan M."/>
            <person name="Tritt A."/>
            <person name="Barry K.W."/>
            <person name="Grigoriev I.V."/>
            <person name="Nagy L.G."/>
            <person name="Hibbett D."/>
            <person name="Henrissat B."/>
            <person name="Matheny P.B."/>
            <person name="Labbe J."/>
            <person name="Martin F.M."/>
        </authorList>
    </citation>
    <scope>NUCLEOTIDE SEQUENCE</scope>
    <source>
        <strain evidence="1">HHB10654</strain>
    </source>
</reference>
<evidence type="ECO:0000313" key="2">
    <source>
        <dbReference type="Proteomes" id="UP000814140"/>
    </source>
</evidence>